<sequence length="47" mass="5474">MTSICYSIKTISAVVQERSRSGLFSFLTLQNHQFYNYKCWMKLVPGP</sequence>
<name>A0A0A9G1X7_ARUDO</name>
<dbReference type="AlphaFoldDB" id="A0A0A9G1X7"/>
<accession>A0A0A9G1X7</accession>
<reference evidence="1" key="2">
    <citation type="journal article" date="2015" name="Data Brief">
        <title>Shoot transcriptome of the giant reed, Arundo donax.</title>
        <authorList>
            <person name="Barrero R.A."/>
            <person name="Guerrero F.D."/>
            <person name="Moolhuijzen P."/>
            <person name="Goolsby J.A."/>
            <person name="Tidwell J."/>
            <person name="Bellgard S.E."/>
            <person name="Bellgard M.I."/>
        </authorList>
    </citation>
    <scope>NUCLEOTIDE SEQUENCE</scope>
    <source>
        <tissue evidence="1">Shoot tissue taken approximately 20 cm above the soil surface</tissue>
    </source>
</reference>
<evidence type="ECO:0000313" key="1">
    <source>
        <dbReference type="EMBL" id="JAE17494.1"/>
    </source>
</evidence>
<proteinExistence type="predicted"/>
<organism evidence="1">
    <name type="scientific">Arundo donax</name>
    <name type="common">Giant reed</name>
    <name type="synonym">Donax arundinaceus</name>
    <dbReference type="NCBI Taxonomy" id="35708"/>
    <lineage>
        <taxon>Eukaryota</taxon>
        <taxon>Viridiplantae</taxon>
        <taxon>Streptophyta</taxon>
        <taxon>Embryophyta</taxon>
        <taxon>Tracheophyta</taxon>
        <taxon>Spermatophyta</taxon>
        <taxon>Magnoliopsida</taxon>
        <taxon>Liliopsida</taxon>
        <taxon>Poales</taxon>
        <taxon>Poaceae</taxon>
        <taxon>PACMAD clade</taxon>
        <taxon>Arundinoideae</taxon>
        <taxon>Arundineae</taxon>
        <taxon>Arundo</taxon>
    </lineage>
</organism>
<protein>
    <submittedName>
        <fullName evidence="1">Uncharacterized protein</fullName>
    </submittedName>
</protein>
<dbReference type="EMBL" id="GBRH01180402">
    <property type="protein sequence ID" value="JAE17494.1"/>
    <property type="molecule type" value="Transcribed_RNA"/>
</dbReference>
<reference evidence="1" key="1">
    <citation type="submission" date="2014-09" db="EMBL/GenBank/DDBJ databases">
        <authorList>
            <person name="Magalhaes I.L.F."/>
            <person name="Oliveira U."/>
            <person name="Santos F.R."/>
            <person name="Vidigal T.H.D.A."/>
            <person name="Brescovit A.D."/>
            <person name="Santos A.J."/>
        </authorList>
    </citation>
    <scope>NUCLEOTIDE SEQUENCE</scope>
    <source>
        <tissue evidence="1">Shoot tissue taken approximately 20 cm above the soil surface</tissue>
    </source>
</reference>